<name>A0A2H0QX25_9BACT</name>
<feature type="compositionally biased region" description="Basic and acidic residues" evidence="1">
    <location>
        <begin position="1"/>
        <end position="11"/>
    </location>
</feature>
<dbReference type="AlphaFoldDB" id="A0A2H0QX25"/>
<evidence type="ECO:0000256" key="2">
    <source>
        <dbReference type="SAM" id="Phobius"/>
    </source>
</evidence>
<dbReference type="EMBL" id="PCXL01000011">
    <property type="protein sequence ID" value="PIR38374.1"/>
    <property type="molecule type" value="Genomic_DNA"/>
</dbReference>
<organism evidence="3 4">
    <name type="scientific">Candidatus Zambryskibacteria bacterium CG10_big_fil_rev_8_21_14_0_10_42_12</name>
    <dbReference type="NCBI Taxonomy" id="1975115"/>
    <lineage>
        <taxon>Bacteria</taxon>
        <taxon>Candidatus Zambryskiibacteriota</taxon>
    </lineage>
</organism>
<evidence type="ECO:0000313" key="4">
    <source>
        <dbReference type="Proteomes" id="UP000231333"/>
    </source>
</evidence>
<sequence length="415" mass="45115">MQDVIPKDKRSIRNIPIPGSKRPKISKPHDDEPDEPVTVSRSRKIPPPRQTKSKKVFVLGFILILILAIGGIMTVFGKTTLVITPKKAEASVNTEITASSDNSTPVLFQMVELEDTLTKQVPATDEAYVEEQARGTVVVYNNFDEDDQRLITNTRFESPDGKIYRIRESIVVPGKQGNTPGSVEVIVYADEPGEDYNISNATFTIPGFKGDPRYDAFYAETKTSISGGFIGQRKQIAEGVLNDAHQELDTTLRANLLGAIQAQVPKDLVVLEELVTITYEDAPQKDNGDMTTIGRIGHIKAPLIQNKALAKEIARAHNVPTDIELSIPSFEGVTVDYVDSDASDGQITFSIAGPVKFVAVLDEGKIRSALGGKQKSDLANTLAGIPAIASAEASISPFWISSFPEDGSKINIVIR</sequence>
<accession>A0A2H0QX25</accession>
<keyword evidence="2" id="KW-0812">Transmembrane</keyword>
<evidence type="ECO:0000313" key="3">
    <source>
        <dbReference type="EMBL" id="PIR38374.1"/>
    </source>
</evidence>
<reference evidence="3 4" key="1">
    <citation type="submission" date="2017-09" db="EMBL/GenBank/DDBJ databases">
        <title>Depth-based differentiation of microbial function through sediment-hosted aquifers and enrichment of novel symbionts in the deep terrestrial subsurface.</title>
        <authorList>
            <person name="Probst A.J."/>
            <person name="Ladd B."/>
            <person name="Jarett J.K."/>
            <person name="Geller-Mcgrath D.E."/>
            <person name="Sieber C.M."/>
            <person name="Emerson J.B."/>
            <person name="Anantharaman K."/>
            <person name="Thomas B.C."/>
            <person name="Malmstrom R."/>
            <person name="Stieglmeier M."/>
            <person name="Klingl A."/>
            <person name="Woyke T."/>
            <person name="Ryan C.M."/>
            <person name="Banfield J.F."/>
        </authorList>
    </citation>
    <scope>NUCLEOTIDE SEQUENCE [LARGE SCALE GENOMIC DNA]</scope>
    <source>
        <strain evidence="3">CG10_big_fil_rev_8_21_14_0_10_42_12</strain>
    </source>
</reference>
<comment type="caution">
    <text evidence="3">The sequence shown here is derived from an EMBL/GenBank/DDBJ whole genome shotgun (WGS) entry which is preliminary data.</text>
</comment>
<keyword evidence="2" id="KW-0472">Membrane</keyword>
<protein>
    <recommendedName>
        <fullName evidence="5">Baseplate protein J-like domain-containing protein</fullName>
    </recommendedName>
</protein>
<gene>
    <name evidence="3" type="ORF">COV34_02080</name>
</gene>
<evidence type="ECO:0008006" key="5">
    <source>
        <dbReference type="Google" id="ProtNLM"/>
    </source>
</evidence>
<evidence type="ECO:0000256" key="1">
    <source>
        <dbReference type="SAM" id="MobiDB-lite"/>
    </source>
</evidence>
<dbReference type="Proteomes" id="UP000231333">
    <property type="component" value="Unassembled WGS sequence"/>
</dbReference>
<feature type="transmembrane region" description="Helical" evidence="2">
    <location>
        <begin position="56"/>
        <end position="77"/>
    </location>
</feature>
<feature type="region of interest" description="Disordered" evidence="1">
    <location>
        <begin position="1"/>
        <end position="49"/>
    </location>
</feature>
<keyword evidence="2" id="KW-1133">Transmembrane helix</keyword>
<proteinExistence type="predicted"/>